<evidence type="ECO:0000313" key="2">
    <source>
        <dbReference type="Proteomes" id="UP001377830"/>
    </source>
</evidence>
<accession>A0AAN0KAU5</accession>
<name>A0AAN0KAU5_9GAMM</name>
<gene>
    <name evidence="1" type="ORF">PEC302110_21310</name>
</gene>
<proteinExistence type="predicted"/>
<sequence>MSKRYEILDGSKAAASKGGLVYTEVLGWIDLGHAQGTDIRNLLSKINQGEESGQERYNVTYSQSMRTLTASFALGNLLPGESKKGVRNMRDSALRWQ</sequence>
<dbReference type="Proteomes" id="UP001377830">
    <property type="component" value="Chromosome"/>
</dbReference>
<organism evidence="1 2">
    <name type="scientific">Pectobacterium araliae</name>
    <dbReference type="NCBI Taxonomy" id="3073862"/>
    <lineage>
        <taxon>Bacteria</taxon>
        <taxon>Pseudomonadati</taxon>
        <taxon>Pseudomonadota</taxon>
        <taxon>Gammaproteobacteria</taxon>
        <taxon>Enterobacterales</taxon>
        <taxon>Pectobacteriaceae</taxon>
        <taxon>Pectobacterium</taxon>
    </lineage>
</organism>
<keyword evidence="2" id="KW-1185">Reference proteome</keyword>
<dbReference type="EMBL" id="AP028908">
    <property type="protein sequence ID" value="BES85034.1"/>
    <property type="molecule type" value="Genomic_DNA"/>
</dbReference>
<dbReference type="KEGG" id="parl:PEC302110_21310"/>
<evidence type="ECO:0000313" key="1">
    <source>
        <dbReference type="EMBL" id="BES85034.1"/>
    </source>
</evidence>
<dbReference type="AlphaFoldDB" id="A0AAN0KAU5"/>
<reference evidence="2" key="1">
    <citation type="journal article" date="2024" name="Int. J. Syst. Evol. Microbiol.">
        <title>Pectobacterium araliae sp. nov., a pathogen causing bacterial soft rot of Japanese angelica tree in Japan.</title>
        <authorList>
            <person name="Sawada H."/>
            <person name="Someya N."/>
            <person name="Morohoshi T."/>
            <person name="Ono M."/>
            <person name="Satou M."/>
        </authorList>
    </citation>
    <scope>NUCLEOTIDE SEQUENCE [LARGE SCALE GENOMIC DNA]</scope>
    <source>
        <strain evidence="2">MAFF 302110</strain>
    </source>
</reference>
<protein>
    <submittedName>
        <fullName evidence="1">Uncharacterized protein</fullName>
    </submittedName>
</protein>